<reference evidence="1" key="2">
    <citation type="submission" date="2020-09" db="EMBL/GenBank/DDBJ databases">
        <authorList>
            <person name="Sun Q."/>
            <person name="Ohkuma M."/>
        </authorList>
    </citation>
    <scope>NUCLEOTIDE SEQUENCE</scope>
    <source>
        <strain evidence="1">JCM 4122</strain>
    </source>
</reference>
<reference evidence="1" key="1">
    <citation type="journal article" date="2014" name="Int. J. Syst. Evol. Microbiol.">
        <title>Complete genome sequence of Corynebacterium casei LMG S-19264T (=DSM 44701T), isolated from a smear-ripened cheese.</title>
        <authorList>
            <consortium name="US DOE Joint Genome Institute (JGI-PGF)"/>
            <person name="Walter F."/>
            <person name="Albersmeier A."/>
            <person name="Kalinowski J."/>
            <person name="Ruckert C."/>
        </authorList>
    </citation>
    <scope>NUCLEOTIDE SEQUENCE</scope>
    <source>
        <strain evidence="1">JCM 4122</strain>
    </source>
</reference>
<keyword evidence="2" id="KW-1185">Reference proteome</keyword>
<dbReference type="EMBL" id="BNBE01000004">
    <property type="protein sequence ID" value="GHG30011.1"/>
    <property type="molecule type" value="Genomic_DNA"/>
</dbReference>
<sequence length="110" mass="10244">MTFSTGALGSARIACEAGAGFGVGAAGAAANAPVVVAAAPMIAAVATTDMTLRLEPFKVGGPFEKHDVVAGSGGGAGVAVRSGVAAVVPGLGGPCAATGADGPGQGRPRR</sequence>
<evidence type="ECO:0000313" key="1">
    <source>
        <dbReference type="EMBL" id="GHG30011.1"/>
    </source>
</evidence>
<organism evidence="1 2">
    <name type="scientific">Streptomyces filamentosus</name>
    <name type="common">Streptomyces roseosporus</name>
    <dbReference type="NCBI Taxonomy" id="67294"/>
    <lineage>
        <taxon>Bacteria</taxon>
        <taxon>Bacillati</taxon>
        <taxon>Actinomycetota</taxon>
        <taxon>Actinomycetes</taxon>
        <taxon>Kitasatosporales</taxon>
        <taxon>Streptomycetaceae</taxon>
        <taxon>Streptomyces</taxon>
    </lineage>
</organism>
<proteinExistence type="predicted"/>
<accession>A0A919BYH7</accession>
<protein>
    <submittedName>
        <fullName evidence="1">Uncharacterized protein</fullName>
    </submittedName>
</protein>
<comment type="caution">
    <text evidence="1">The sequence shown here is derived from an EMBL/GenBank/DDBJ whole genome shotgun (WGS) entry which is preliminary data.</text>
</comment>
<dbReference type="AlphaFoldDB" id="A0A919BYH7"/>
<evidence type="ECO:0000313" key="2">
    <source>
        <dbReference type="Proteomes" id="UP000632849"/>
    </source>
</evidence>
<dbReference type="Proteomes" id="UP000632849">
    <property type="component" value="Unassembled WGS sequence"/>
</dbReference>
<gene>
    <name evidence="1" type="ORF">GCM10017667_79730</name>
</gene>
<name>A0A919BYH7_STRFL</name>